<organism evidence="1 2">
    <name type="scientific">Herbiconiux aconitum</name>
    <dbReference type="NCBI Taxonomy" id="2970913"/>
    <lineage>
        <taxon>Bacteria</taxon>
        <taxon>Bacillati</taxon>
        <taxon>Actinomycetota</taxon>
        <taxon>Actinomycetes</taxon>
        <taxon>Micrococcales</taxon>
        <taxon>Microbacteriaceae</taxon>
        <taxon>Herbiconiux</taxon>
    </lineage>
</organism>
<accession>A0ABT2GN96</accession>
<evidence type="ECO:0000313" key="2">
    <source>
        <dbReference type="Proteomes" id="UP001165584"/>
    </source>
</evidence>
<name>A0ABT2GN96_9MICO</name>
<evidence type="ECO:0000313" key="1">
    <source>
        <dbReference type="EMBL" id="MCS5717703.1"/>
    </source>
</evidence>
<dbReference type="RefSeq" id="WP_259506167.1">
    <property type="nucleotide sequence ID" value="NZ_JANLCM010000001.1"/>
</dbReference>
<comment type="caution">
    <text evidence="1">The sequence shown here is derived from an EMBL/GenBank/DDBJ whole genome shotgun (WGS) entry which is preliminary data.</text>
</comment>
<dbReference type="Proteomes" id="UP001165584">
    <property type="component" value="Unassembled WGS sequence"/>
</dbReference>
<protein>
    <submittedName>
        <fullName evidence="1">Uncharacterized protein</fullName>
    </submittedName>
</protein>
<dbReference type="EMBL" id="JANLCM010000001">
    <property type="protein sequence ID" value="MCS5717703.1"/>
    <property type="molecule type" value="Genomic_DNA"/>
</dbReference>
<gene>
    <name evidence="1" type="ORF">N1027_06090</name>
</gene>
<reference evidence="1" key="1">
    <citation type="submission" date="2022-08" db="EMBL/GenBank/DDBJ databases">
        <authorList>
            <person name="Deng Y."/>
            <person name="Han X.-F."/>
            <person name="Zhang Y.-Q."/>
        </authorList>
    </citation>
    <scope>NUCLEOTIDE SEQUENCE</scope>
    <source>
        <strain evidence="1">CPCC 205763</strain>
    </source>
</reference>
<sequence>MTTIRELTSFERELLSLLVLGDWEGAEAAREQLRLAKHAGPWTSGSQSFHVDVESGSPLVSLPDGLLNNTERAVHDGDDCIGGVMLWLQAGRISGFEYYWVTDDPPLGLPTLKQVRHMN</sequence>
<proteinExistence type="predicted"/>
<keyword evidence="2" id="KW-1185">Reference proteome</keyword>